<reference evidence="2" key="1">
    <citation type="submission" date="2017-02" db="UniProtKB">
        <authorList>
            <consortium name="WormBaseParasite"/>
        </authorList>
    </citation>
    <scope>IDENTIFICATION</scope>
</reference>
<dbReference type="WBParaSite" id="ALUE_0001531001-mRNA-1">
    <property type="protein sequence ID" value="ALUE_0001531001-mRNA-1"/>
    <property type="gene ID" value="ALUE_0001531001"/>
</dbReference>
<sequence length="70" mass="8315">MVRSIHGFALPDLDYATDLRLFAISPSSPMRRIFDRLHYLLRKSTCTHVCRGPLWDDYEEIRVGERNYDE</sequence>
<name>A0A0M3IBY5_ASCLU</name>
<proteinExistence type="predicted"/>
<protein>
    <submittedName>
        <fullName evidence="2">Uncharacterized protein</fullName>
    </submittedName>
</protein>
<dbReference type="AlphaFoldDB" id="A0A0M3IBY5"/>
<evidence type="ECO:0000313" key="2">
    <source>
        <dbReference type="WBParaSite" id="ALUE_0001531001-mRNA-1"/>
    </source>
</evidence>
<organism evidence="1 2">
    <name type="scientific">Ascaris lumbricoides</name>
    <name type="common">Giant roundworm</name>
    <dbReference type="NCBI Taxonomy" id="6252"/>
    <lineage>
        <taxon>Eukaryota</taxon>
        <taxon>Metazoa</taxon>
        <taxon>Ecdysozoa</taxon>
        <taxon>Nematoda</taxon>
        <taxon>Chromadorea</taxon>
        <taxon>Rhabditida</taxon>
        <taxon>Spirurina</taxon>
        <taxon>Ascaridomorpha</taxon>
        <taxon>Ascaridoidea</taxon>
        <taxon>Ascarididae</taxon>
        <taxon>Ascaris</taxon>
    </lineage>
</organism>
<keyword evidence="1" id="KW-1185">Reference proteome</keyword>
<dbReference type="Proteomes" id="UP000036681">
    <property type="component" value="Unplaced"/>
</dbReference>
<evidence type="ECO:0000313" key="1">
    <source>
        <dbReference type="Proteomes" id="UP000036681"/>
    </source>
</evidence>
<accession>A0A0M3IBY5</accession>